<keyword evidence="2" id="KW-0472">Membrane</keyword>
<accession>A0A951PUP2</accession>
<dbReference type="Proteomes" id="UP000753908">
    <property type="component" value="Unassembled WGS sequence"/>
</dbReference>
<feature type="transmembrane region" description="Helical" evidence="2">
    <location>
        <begin position="6"/>
        <end position="26"/>
    </location>
</feature>
<dbReference type="EMBL" id="JAHHIF010000078">
    <property type="protein sequence ID" value="MBW4548963.1"/>
    <property type="molecule type" value="Genomic_DNA"/>
</dbReference>
<evidence type="ECO:0000313" key="3">
    <source>
        <dbReference type="EMBL" id="MBW4548963.1"/>
    </source>
</evidence>
<reference evidence="3" key="1">
    <citation type="submission" date="2021-05" db="EMBL/GenBank/DDBJ databases">
        <authorList>
            <person name="Pietrasiak N."/>
            <person name="Ward R."/>
            <person name="Stajich J.E."/>
            <person name="Kurbessoian T."/>
        </authorList>
    </citation>
    <scope>NUCLEOTIDE SEQUENCE</scope>
    <source>
        <strain evidence="3">CPER-KK1</strain>
    </source>
</reference>
<dbReference type="Pfam" id="PF11189">
    <property type="entry name" value="DUF2973"/>
    <property type="match status" value="1"/>
</dbReference>
<evidence type="ECO:0000256" key="1">
    <source>
        <dbReference type="SAM" id="MobiDB-lite"/>
    </source>
</evidence>
<dbReference type="InterPro" id="IPR021355">
    <property type="entry name" value="Phage_Syn9_Gp224"/>
</dbReference>
<sequence>MLHLLYLVAFTAIAFLAIGNLLRSLFTISMDYPRSYSPAGRSQAEWGRSQINASRSGYRSVPHPELLDDTGNPINEPLLVMRSMTVEDAREQLDALYKSSPGNRTDRAEES</sequence>
<proteinExistence type="predicted"/>
<gene>
    <name evidence="3" type="ORF">KME25_31850</name>
</gene>
<keyword evidence="2" id="KW-1133">Transmembrane helix</keyword>
<feature type="region of interest" description="Disordered" evidence="1">
    <location>
        <begin position="92"/>
        <end position="111"/>
    </location>
</feature>
<keyword evidence="2" id="KW-0812">Transmembrane</keyword>
<evidence type="ECO:0000313" key="4">
    <source>
        <dbReference type="Proteomes" id="UP000753908"/>
    </source>
</evidence>
<comment type="caution">
    <text evidence="3">The sequence shown here is derived from an EMBL/GenBank/DDBJ whole genome shotgun (WGS) entry which is preliminary data.</text>
</comment>
<evidence type="ECO:0000256" key="2">
    <source>
        <dbReference type="SAM" id="Phobius"/>
    </source>
</evidence>
<protein>
    <submittedName>
        <fullName evidence="3">DUF2973 domain-containing protein</fullName>
    </submittedName>
</protein>
<name>A0A951PUP2_9CYAN</name>
<feature type="region of interest" description="Disordered" evidence="1">
    <location>
        <begin position="54"/>
        <end position="74"/>
    </location>
</feature>
<dbReference type="AlphaFoldDB" id="A0A951PUP2"/>
<reference evidence="3" key="2">
    <citation type="journal article" date="2022" name="Microbiol. Resour. Announc.">
        <title>Metagenome Sequencing to Explore Phylogenomics of Terrestrial Cyanobacteria.</title>
        <authorList>
            <person name="Ward R.D."/>
            <person name="Stajich J.E."/>
            <person name="Johansen J.R."/>
            <person name="Huntemann M."/>
            <person name="Clum A."/>
            <person name="Foster B."/>
            <person name="Foster B."/>
            <person name="Roux S."/>
            <person name="Palaniappan K."/>
            <person name="Varghese N."/>
            <person name="Mukherjee S."/>
            <person name="Reddy T.B.K."/>
            <person name="Daum C."/>
            <person name="Copeland A."/>
            <person name="Chen I.A."/>
            <person name="Ivanova N.N."/>
            <person name="Kyrpides N.C."/>
            <person name="Shapiro N."/>
            <person name="Eloe-Fadrosh E.A."/>
            <person name="Pietrasiak N."/>
        </authorList>
    </citation>
    <scope>NUCLEOTIDE SEQUENCE</scope>
    <source>
        <strain evidence="3">CPER-KK1</strain>
    </source>
</reference>
<organism evidence="3 4">
    <name type="scientific">Symplocastrum torsivum CPER-KK1</name>
    <dbReference type="NCBI Taxonomy" id="450513"/>
    <lineage>
        <taxon>Bacteria</taxon>
        <taxon>Bacillati</taxon>
        <taxon>Cyanobacteriota</taxon>
        <taxon>Cyanophyceae</taxon>
        <taxon>Oscillatoriophycideae</taxon>
        <taxon>Oscillatoriales</taxon>
        <taxon>Microcoleaceae</taxon>
        <taxon>Symplocastrum</taxon>
    </lineage>
</organism>